<comment type="caution">
    <text evidence="1">The sequence shown here is derived from an EMBL/GenBank/DDBJ whole genome shotgun (WGS) entry which is preliminary data.</text>
</comment>
<proteinExistence type="predicted"/>
<gene>
    <name evidence="1" type="ORF">OLEA9_A049868</name>
</gene>
<reference evidence="1 2" key="1">
    <citation type="submission" date="2019-12" db="EMBL/GenBank/DDBJ databases">
        <authorList>
            <person name="Alioto T."/>
            <person name="Alioto T."/>
            <person name="Gomez Garrido J."/>
        </authorList>
    </citation>
    <scope>NUCLEOTIDE SEQUENCE [LARGE SCALE GENOMIC DNA]</scope>
</reference>
<accession>A0A8S0R211</accession>
<keyword evidence="2" id="KW-1185">Reference proteome</keyword>
<dbReference type="Gramene" id="OE9A049868T1">
    <property type="protein sequence ID" value="OE9A049868C1"/>
    <property type="gene ID" value="OE9A049868"/>
</dbReference>
<evidence type="ECO:0000313" key="1">
    <source>
        <dbReference type="EMBL" id="CAA2972689.1"/>
    </source>
</evidence>
<dbReference type="EMBL" id="CACTIH010002063">
    <property type="protein sequence ID" value="CAA2972689.1"/>
    <property type="molecule type" value="Genomic_DNA"/>
</dbReference>
<organism evidence="1 2">
    <name type="scientific">Olea europaea subsp. europaea</name>
    <dbReference type="NCBI Taxonomy" id="158383"/>
    <lineage>
        <taxon>Eukaryota</taxon>
        <taxon>Viridiplantae</taxon>
        <taxon>Streptophyta</taxon>
        <taxon>Embryophyta</taxon>
        <taxon>Tracheophyta</taxon>
        <taxon>Spermatophyta</taxon>
        <taxon>Magnoliopsida</taxon>
        <taxon>eudicotyledons</taxon>
        <taxon>Gunneridae</taxon>
        <taxon>Pentapetalae</taxon>
        <taxon>asterids</taxon>
        <taxon>lamiids</taxon>
        <taxon>Lamiales</taxon>
        <taxon>Oleaceae</taxon>
        <taxon>Oleeae</taxon>
        <taxon>Olea</taxon>
    </lineage>
</organism>
<protein>
    <submittedName>
        <fullName evidence="1">Uncharacterized protein</fullName>
    </submittedName>
</protein>
<evidence type="ECO:0000313" key="2">
    <source>
        <dbReference type="Proteomes" id="UP000594638"/>
    </source>
</evidence>
<dbReference type="Proteomes" id="UP000594638">
    <property type="component" value="Unassembled WGS sequence"/>
</dbReference>
<name>A0A8S0R211_OLEEU</name>
<sequence>MANSLFGLRIRTLTAGLFFERYNSHSKIDARTNAVITSQQSRRSDLQRQESATILSSPHHHHTVTAHKTSPTLPISMLHYERHRATTLTAAFGGGQHDKIIQKGEGLISSRTIAIRAHC</sequence>
<dbReference type="AlphaFoldDB" id="A0A8S0R211"/>